<dbReference type="PROSITE" id="PS51257">
    <property type="entry name" value="PROKAR_LIPOPROTEIN"/>
    <property type="match status" value="1"/>
</dbReference>
<accession>A0ABZ0CT33</accession>
<dbReference type="InterPro" id="IPR025646">
    <property type="entry name" value="DUF4350"/>
</dbReference>
<reference evidence="4 5" key="1">
    <citation type="submission" date="2023-10" db="EMBL/GenBank/DDBJ databases">
        <title>Bacteria for the degradation of biodegradable plastic PBAT(Polybutylene adipate terephthalate).</title>
        <authorList>
            <person name="Weon H.-Y."/>
            <person name="Yeon J."/>
        </authorList>
    </citation>
    <scope>NUCLEOTIDE SEQUENCE [LARGE SCALE GENOMIC DNA]</scope>
    <source>
        <strain evidence="4 5">SBD 7-3</strain>
    </source>
</reference>
<sequence length="431" mass="47484">MTENQRTWVLRGLMAAMLLGLVAWLASCTEWAEVEVPTPPRGEAARNRHYAAQELLRRVGATVAKPANLSQLPPAGATLLLTSWHWDIFPERAQRLRQWVEAGGHLVIFSDNLQQKQLKGWLPVKPLEPPRRKKRDEDAQDDADADAPDDDDDRDDSEEETAEPIQKAVLQRLKMPCHDTAEPASVAPHYPGSARHYKLCGFVYSGWKLEPAGPALWSIDGRDGPLLLRVAKGRGTVTVIKPMGLLDNERVLQSDNGLATVATLQARPGAVVWFVTEEARPSLLAWLWQEAAAVLLFAAAALVFALWRGARRFGPLAAIAAHSRRSMAEQISGTAQFLRKQGPDALLAAQIRALDAAARNHIRLYDTLDRGQRAAAIAKHTGQDAAALTSALDKSLARKRHDLPATLELLETARRLLVQKKTPVPRSSKKD</sequence>
<evidence type="ECO:0000313" key="5">
    <source>
        <dbReference type="Proteomes" id="UP001303946"/>
    </source>
</evidence>
<feature type="domain" description="DUF4350" evidence="3">
    <location>
        <begin position="49"/>
        <end position="256"/>
    </location>
</feature>
<keyword evidence="5" id="KW-1185">Reference proteome</keyword>
<dbReference type="Pfam" id="PF14258">
    <property type="entry name" value="DUF4350"/>
    <property type="match status" value="1"/>
</dbReference>
<keyword evidence="2" id="KW-0472">Membrane</keyword>
<proteinExistence type="predicted"/>
<gene>
    <name evidence="4" type="ORF">RXV79_24970</name>
</gene>
<evidence type="ECO:0000256" key="1">
    <source>
        <dbReference type="SAM" id="MobiDB-lite"/>
    </source>
</evidence>
<keyword evidence="2" id="KW-0812">Transmembrane</keyword>
<organism evidence="4 5">
    <name type="scientific">Piscinibacter gummiphilus</name>
    <dbReference type="NCBI Taxonomy" id="946333"/>
    <lineage>
        <taxon>Bacteria</taxon>
        <taxon>Pseudomonadati</taxon>
        <taxon>Pseudomonadota</taxon>
        <taxon>Betaproteobacteria</taxon>
        <taxon>Burkholderiales</taxon>
        <taxon>Sphaerotilaceae</taxon>
        <taxon>Piscinibacter</taxon>
    </lineage>
</organism>
<feature type="transmembrane region" description="Helical" evidence="2">
    <location>
        <begin position="286"/>
        <end position="307"/>
    </location>
</feature>
<dbReference type="Proteomes" id="UP001303946">
    <property type="component" value="Chromosome"/>
</dbReference>
<evidence type="ECO:0000259" key="3">
    <source>
        <dbReference type="Pfam" id="PF14258"/>
    </source>
</evidence>
<feature type="region of interest" description="Disordered" evidence="1">
    <location>
        <begin position="120"/>
        <end position="169"/>
    </location>
</feature>
<evidence type="ECO:0000313" key="4">
    <source>
        <dbReference type="EMBL" id="WOB08140.1"/>
    </source>
</evidence>
<name>A0ABZ0CT33_9BURK</name>
<dbReference type="RefSeq" id="WP_316700827.1">
    <property type="nucleotide sequence ID" value="NZ_CP136336.1"/>
</dbReference>
<dbReference type="EMBL" id="CP136336">
    <property type="protein sequence ID" value="WOB08140.1"/>
    <property type="molecule type" value="Genomic_DNA"/>
</dbReference>
<feature type="compositionally biased region" description="Acidic residues" evidence="1">
    <location>
        <begin position="138"/>
        <end position="162"/>
    </location>
</feature>
<keyword evidence="2" id="KW-1133">Transmembrane helix</keyword>
<evidence type="ECO:0000256" key="2">
    <source>
        <dbReference type="SAM" id="Phobius"/>
    </source>
</evidence>
<protein>
    <submittedName>
        <fullName evidence="4">DUF4350 domain-containing protein</fullName>
    </submittedName>
</protein>